<dbReference type="OrthoDB" id="72961at2759"/>
<protein>
    <submittedName>
        <fullName evidence="1">Uncharacterized protein</fullName>
    </submittedName>
</protein>
<dbReference type="AlphaFoldDB" id="T0SBL4"/>
<evidence type="ECO:0000313" key="1">
    <source>
        <dbReference type="EMBL" id="EQC40157.1"/>
    </source>
</evidence>
<dbReference type="OMA" id="HRFKARY"/>
<dbReference type="RefSeq" id="XP_008606631.1">
    <property type="nucleotide sequence ID" value="XM_008608409.1"/>
</dbReference>
<gene>
    <name evidence="1" type="ORF">SDRG_02807</name>
</gene>
<name>T0SBL4_SAPDV</name>
<dbReference type="GeneID" id="19943534"/>
<dbReference type="Proteomes" id="UP000030762">
    <property type="component" value="Unassembled WGS sequence"/>
</dbReference>
<dbReference type="InParanoid" id="T0SBL4"/>
<proteinExistence type="predicted"/>
<keyword evidence="2" id="KW-1185">Reference proteome</keyword>
<dbReference type="EMBL" id="JH767137">
    <property type="protein sequence ID" value="EQC40157.1"/>
    <property type="molecule type" value="Genomic_DNA"/>
</dbReference>
<reference evidence="1 2" key="1">
    <citation type="submission" date="2012-04" db="EMBL/GenBank/DDBJ databases">
        <title>The Genome Sequence of Saprolegnia declina VS20.</title>
        <authorList>
            <consortium name="The Broad Institute Genome Sequencing Platform"/>
            <person name="Russ C."/>
            <person name="Nusbaum C."/>
            <person name="Tyler B."/>
            <person name="van West P."/>
            <person name="Dieguez-Uribeondo J."/>
            <person name="de Bruijn I."/>
            <person name="Tripathy S."/>
            <person name="Jiang R."/>
            <person name="Young S.K."/>
            <person name="Zeng Q."/>
            <person name="Gargeya S."/>
            <person name="Fitzgerald M."/>
            <person name="Haas B."/>
            <person name="Abouelleil A."/>
            <person name="Alvarado L."/>
            <person name="Arachchi H.M."/>
            <person name="Berlin A."/>
            <person name="Chapman S.B."/>
            <person name="Goldberg J."/>
            <person name="Griggs A."/>
            <person name="Gujja S."/>
            <person name="Hansen M."/>
            <person name="Howarth C."/>
            <person name="Imamovic A."/>
            <person name="Larimer J."/>
            <person name="McCowen C."/>
            <person name="Montmayeur A."/>
            <person name="Murphy C."/>
            <person name="Neiman D."/>
            <person name="Pearson M."/>
            <person name="Priest M."/>
            <person name="Roberts A."/>
            <person name="Saif S."/>
            <person name="Shea T."/>
            <person name="Sisk P."/>
            <person name="Sykes S."/>
            <person name="Wortman J."/>
            <person name="Nusbaum C."/>
            <person name="Birren B."/>
        </authorList>
    </citation>
    <scope>NUCLEOTIDE SEQUENCE [LARGE SCALE GENOMIC DNA]</scope>
    <source>
        <strain evidence="1 2">VS20</strain>
    </source>
</reference>
<evidence type="ECO:0000313" key="2">
    <source>
        <dbReference type="Proteomes" id="UP000030762"/>
    </source>
</evidence>
<dbReference type="VEuPathDB" id="FungiDB:SDRG_02807"/>
<sequence>MQPFLRATTPLRSLARGRVAMHAMADGLGLQRAVAAHMQQVFPDGLARALDQSDRHGTPTLHGESFEKAKTILKNPKNQRFLWQEAARLNASHQSSIVLDVLYAKIFARKPTYLPRTTSLFLQQVLLAALATSNAATAVDALVQLAALDADLVPHTVRTLSVDAVLRLALESAPHLVADIAPLLAPLHVTLETAIAPAVLRALFDARAYATLLDVAASAPGPLPLSTHANVLVAMLRAGHAIDHVQRRYVDLVQGAFADASQTNVLGFLLIHACTQQQYDVVADVLAFMETHAYVLPIDEALVLYHTLLPSSRPVSEHCLVELLEAYPTVLPATTRTLSLAVSASSFFQHPTVATRVLDHAQSRGISILDVAYGHAGATAGLLHRHRFKARYKDDFLDGKVATARQTDVHDAGYHFSGALLQFMCAQNAHEAVELLLKELQYYHLEATEDDMSSVLRSLQPHWSLYSLYKAYPRVVKNAPVALTRGVADLLRIRPSGSATAAEMDQALQLWRCYVWTEAVKLDDSVFGLLTYAALRDQQSASILTEVATQYTQQDVGRHLATLHSAVLQLCATCNDARTMTTLLQQRPAGLPPLSDVDVDYVLETMPPTEVSVLAFLRSLPHGVLPWTSPRLLSRALVAALSARHATDAIEVLGRAIDSNVELSAEACRACALVVQDDSIDASFRVDVQLSMEMLWASTTDASIRAILERCA</sequence>
<organism evidence="1 2">
    <name type="scientific">Saprolegnia diclina (strain VS20)</name>
    <dbReference type="NCBI Taxonomy" id="1156394"/>
    <lineage>
        <taxon>Eukaryota</taxon>
        <taxon>Sar</taxon>
        <taxon>Stramenopiles</taxon>
        <taxon>Oomycota</taxon>
        <taxon>Saprolegniomycetes</taxon>
        <taxon>Saprolegniales</taxon>
        <taxon>Saprolegniaceae</taxon>
        <taxon>Saprolegnia</taxon>
    </lineage>
</organism>
<accession>T0SBL4</accession>